<dbReference type="InterPro" id="IPR038063">
    <property type="entry name" value="Transpep_catalytic_dom"/>
</dbReference>
<evidence type="ECO:0000313" key="11">
    <source>
        <dbReference type="Proteomes" id="UP000617145"/>
    </source>
</evidence>
<sequence length="167" mass="18795">MRFIRLTLFIALAGMLAACGTPSKFKTYNGPEITSVLVDKSDRKMYLMHHQKVQESYDIGLGFQPEGHKQFEGDGRTPEGMYFIDRRNPNSNFHLSIGLSYPNPYDRAFAASMGKSPGGDIFIHGGPPKDSKNRKQDWTWGCIALTDKQIEDVYAMVQDGTPIYIQP</sequence>
<evidence type="ECO:0000256" key="5">
    <source>
        <dbReference type="ARBA" id="ARBA00022984"/>
    </source>
</evidence>
<feature type="signal peptide" evidence="8">
    <location>
        <begin position="1"/>
        <end position="20"/>
    </location>
</feature>
<dbReference type="PROSITE" id="PS52029">
    <property type="entry name" value="LD_TPASE"/>
    <property type="match status" value="1"/>
</dbReference>
<dbReference type="Gene3D" id="2.40.440.10">
    <property type="entry name" value="L,D-transpeptidase catalytic domain-like"/>
    <property type="match status" value="1"/>
</dbReference>
<dbReference type="UniPathway" id="UPA00219"/>
<dbReference type="GO" id="GO:0071555">
    <property type="term" value="P:cell wall organization"/>
    <property type="evidence" value="ECO:0007669"/>
    <property type="project" value="UniProtKB-UniRule"/>
</dbReference>
<evidence type="ECO:0000313" key="10">
    <source>
        <dbReference type="EMBL" id="GGG79074.1"/>
    </source>
</evidence>
<dbReference type="PANTHER" id="PTHR36699:SF1">
    <property type="entry name" value="L,D-TRANSPEPTIDASE YAFK-RELATED"/>
    <property type="match status" value="1"/>
</dbReference>
<feature type="active site" description="Nucleophile" evidence="7">
    <location>
        <position position="142"/>
    </location>
</feature>
<comment type="pathway">
    <text evidence="1 7">Cell wall biogenesis; peptidoglycan biosynthesis.</text>
</comment>
<keyword evidence="4 7" id="KW-0133">Cell shape</keyword>
<dbReference type="PROSITE" id="PS51257">
    <property type="entry name" value="PROKAR_LIPOPROTEIN"/>
    <property type="match status" value="1"/>
</dbReference>
<reference evidence="10" key="2">
    <citation type="submission" date="2020-09" db="EMBL/GenBank/DDBJ databases">
        <authorList>
            <person name="Sun Q."/>
            <person name="Zhou Y."/>
        </authorList>
    </citation>
    <scope>NUCLEOTIDE SEQUENCE</scope>
    <source>
        <strain evidence="10">CGMCC 1.15762</strain>
    </source>
</reference>
<dbReference type="CDD" id="cd16913">
    <property type="entry name" value="YkuD_like"/>
    <property type="match status" value="1"/>
</dbReference>
<reference evidence="10" key="1">
    <citation type="journal article" date="2014" name="Int. J. Syst. Evol. Microbiol.">
        <title>Complete genome sequence of Corynebacterium casei LMG S-19264T (=DSM 44701T), isolated from a smear-ripened cheese.</title>
        <authorList>
            <consortium name="US DOE Joint Genome Institute (JGI-PGF)"/>
            <person name="Walter F."/>
            <person name="Albersmeier A."/>
            <person name="Kalinowski J."/>
            <person name="Ruckert C."/>
        </authorList>
    </citation>
    <scope>NUCLEOTIDE SEQUENCE</scope>
    <source>
        <strain evidence="10">CGMCC 1.15762</strain>
    </source>
</reference>
<dbReference type="GO" id="GO:0008360">
    <property type="term" value="P:regulation of cell shape"/>
    <property type="evidence" value="ECO:0007669"/>
    <property type="project" value="UniProtKB-UniRule"/>
</dbReference>
<evidence type="ECO:0000256" key="6">
    <source>
        <dbReference type="ARBA" id="ARBA00023316"/>
    </source>
</evidence>
<proteinExistence type="inferred from homology"/>
<dbReference type="Proteomes" id="UP000617145">
    <property type="component" value="Unassembled WGS sequence"/>
</dbReference>
<evidence type="ECO:0000256" key="8">
    <source>
        <dbReference type="SAM" id="SignalP"/>
    </source>
</evidence>
<organism evidence="10 11">
    <name type="scientific">Salipiger pallidus</name>
    <dbReference type="NCBI Taxonomy" id="1775170"/>
    <lineage>
        <taxon>Bacteria</taxon>
        <taxon>Pseudomonadati</taxon>
        <taxon>Pseudomonadota</taxon>
        <taxon>Alphaproteobacteria</taxon>
        <taxon>Rhodobacterales</taxon>
        <taxon>Roseobacteraceae</taxon>
        <taxon>Salipiger</taxon>
    </lineage>
</organism>
<keyword evidence="11" id="KW-1185">Reference proteome</keyword>
<protein>
    <recommendedName>
        <fullName evidence="9">L,D-TPase catalytic domain-containing protein</fullName>
    </recommendedName>
</protein>
<dbReference type="SUPFAM" id="SSF141523">
    <property type="entry name" value="L,D-transpeptidase catalytic domain-like"/>
    <property type="match status" value="1"/>
</dbReference>
<accession>A0A8J2ZLX6</accession>
<keyword evidence="3" id="KW-0808">Transferase</keyword>
<evidence type="ECO:0000256" key="7">
    <source>
        <dbReference type="PROSITE-ProRule" id="PRU01373"/>
    </source>
</evidence>
<keyword evidence="8" id="KW-0732">Signal</keyword>
<dbReference type="GO" id="GO:0009252">
    <property type="term" value="P:peptidoglycan biosynthetic process"/>
    <property type="evidence" value="ECO:0007669"/>
    <property type="project" value="UniProtKB-UniPathway"/>
</dbReference>
<evidence type="ECO:0000256" key="3">
    <source>
        <dbReference type="ARBA" id="ARBA00022679"/>
    </source>
</evidence>
<dbReference type="Pfam" id="PF03734">
    <property type="entry name" value="YkuD"/>
    <property type="match status" value="1"/>
</dbReference>
<dbReference type="RefSeq" id="WP_188791061.1">
    <property type="nucleotide sequence ID" value="NZ_BMJV01000006.1"/>
</dbReference>
<comment type="similarity">
    <text evidence="2">Belongs to the YkuD family.</text>
</comment>
<name>A0A8J2ZLX6_9RHOB</name>
<dbReference type="GO" id="GO:0016740">
    <property type="term" value="F:transferase activity"/>
    <property type="evidence" value="ECO:0007669"/>
    <property type="project" value="UniProtKB-KW"/>
</dbReference>
<dbReference type="PANTHER" id="PTHR36699">
    <property type="entry name" value="LD-TRANSPEPTIDASE"/>
    <property type="match status" value="1"/>
</dbReference>
<dbReference type="InterPro" id="IPR005490">
    <property type="entry name" value="LD_TPept_cat_dom"/>
</dbReference>
<feature type="chain" id="PRO_5035182597" description="L,D-TPase catalytic domain-containing protein" evidence="8">
    <location>
        <begin position="21"/>
        <end position="167"/>
    </location>
</feature>
<gene>
    <name evidence="10" type="ORF">GCM10011415_30200</name>
</gene>
<evidence type="ECO:0000259" key="9">
    <source>
        <dbReference type="PROSITE" id="PS52029"/>
    </source>
</evidence>
<evidence type="ECO:0000256" key="2">
    <source>
        <dbReference type="ARBA" id="ARBA00005992"/>
    </source>
</evidence>
<evidence type="ECO:0000256" key="4">
    <source>
        <dbReference type="ARBA" id="ARBA00022960"/>
    </source>
</evidence>
<evidence type="ECO:0000256" key="1">
    <source>
        <dbReference type="ARBA" id="ARBA00004752"/>
    </source>
</evidence>
<dbReference type="GO" id="GO:0004180">
    <property type="term" value="F:carboxypeptidase activity"/>
    <property type="evidence" value="ECO:0007669"/>
    <property type="project" value="UniProtKB-ARBA"/>
</dbReference>
<feature type="domain" description="L,D-TPase catalytic" evidence="9">
    <location>
        <begin position="34"/>
        <end position="166"/>
    </location>
</feature>
<dbReference type="EMBL" id="BMJV01000006">
    <property type="protein sequence ID" value="GGG79074.1"/>
    <property type="molecule type" value="Genomic_DNA"/>
</dbReference>
<comment type="caution">
    <text evidence="10">The sequence shown here is derived from an EMBL/GenBank/DDBJ whole genome shotgun (WGS) entry which is preliminary data.</text>
</comment>
<feature type="active site" description="Proton donor/acceptor" evidence="7">
    <location>
        <position position="124"/>
    </location>
</feature>
<dbReference type="AlphaFoldDB" id="A0A8J2ZLX6"/>
<keyword evidence="5 7" id="KW-0573">Peptidoglycan synthesis</keyword>
<keyword evidence="6 7" id="KW-0961">Cell wall biogenesis/degradation</keyword>